<evidence type="ECO:0000256" key="2">
    <source>
        <dbReference type="ARBA" id="ARBA00022475"/>
    </source>
</evidence>
<dbReference type="InterPro" id="IPR002797">
    <property type="entry name" value="Polysacc_synth"/>
</dbReference>
<dbReference type="PANTHER" id="PTHR30250">
    <property type="entry name" value="PST FAMILY PREDICTED COLANIC ACID TRANSPORTER"/>
    <property type="match status" value="1"/>
</dbReference>
<keyword evidence="5 6" id="KW-0472">Membrane</keyword>
<feature type="transmembrane region" description="Helical" evidence="6">
    <location>
        <begin position="376"/>
        <end position="395"/>
    </location>
</feature>
<evidence type="ECO:0000313" key="7">
    <source>
        <dbReference type="EMBL" id="OOQ59469.1"/>
    </source>
</evidence>
<feature type="transmembrane region" description="Helical" evidence="6">
    <location>
        <begin position="170"/>
        <end position="190"/>
    </location>
</feature>
<dbReference type="EMBL" id="MBTF01000012">
    <property type="protein sequence ID" value="OOQ59469.1"/>
    <property type="molecule type" value="Genomic_DNA"/>
</dbReference>
<name>A0A1S9PEY8_9SPHI</name>
<dbReference type="OrthoDB" id="1226227at2"/>
<keyword evidence="8" id="KW-1185">Reference proteome</keyword>
<evidence type="ECO:0000256" key="3">
    <source>
        <dbReference type="ARBA" id="ARBA00022692"/>
    </source>
</evidence>
<dbReference type="AlphaFoldDB" id="A0A1S9PEY8"/>
<comment type="caution">
    <text evidence="7">The sequence shown here is derived from an EMBL/GenBank/DDBJ whole genome shotgun (WGS) entry which is preliminary data.</text>
</comment>
<feature type="transmembrane region" description="Helical" evidence="6">
    <location>
        <begin position="138"/>
        <end position="158"/>
    </location>
</feature>
<proteinExistence type="predicted"/>
<protein>
    <recommendedName>
        <fullName evidence="9">Polysaccharide biosynthesis protein C-terminal domain-containing protein</fullName>
    </recommendedName>
</protein>
<feature type="transmembrane region" description="Helical" evidence="6">
    <location>
        <begin position="401"/>
        <end position="424"/>
    </location>
</feature>
<keyword evidence="3 6" id="KW-0812">Transmembrane</keyword>
<evidence type="ECO:0008006" key="9">
    <source>
        <dbReference type="Google" id="ProtNLM"/>
    </source>
</evidence>
<feature type="transmembrane region" description="Helical" evidence="6">
    <location>
        <begin position="17"/>
        <end position="44"/>
    </location>
</feature>
<organism evidence="7 8">
    <name type="scientific">Mucilaginibacter pedocola</name>
    <dbReference type="NCBI Taxonomy" id="1792845"/>
    <lineage>
        <taxon>Bacteria</taxon>
        <taxon>Pseudomonadati</taxon>
        <taxon>Bacteroidota</taxon>
        <taxon>Sphingobacteriia</taxon>
        <taxon>Sphingobacteriales</taxon>
        <taxon>Sphingobacteriaceae</taxon>
        <taxon>Mucilaginibacter</taxon>
    </lineage>
</organism>
<evidence type="ECO:0000256" key="6">
    <source>
        <dbReference type="SAM" id="Phobius"/>
    </source>
</evidence>
<dbReference type="Pfam" id="PF01943">
    <property type="entry name" value="Polysacc_synt"/>
    <property type="match status" value="1"/>
</dbReference>
<sequence>MGAIFYMTDTTKKAGKFLVIINVISSGGQVLLIGLVYFFLYRILLKSLGVELLGVWSVVLSTSSLANLANFGVADSVIRFVALYSKEGDKAKMRELIFTASLFLLGLFLLIGCIIYPFAGLILNHMIPAKYIADAMLILPYSLLCLVINAVNGVFSSVLDGLQKNYIRSLLFSSSSLLLLGATYFLVPHYGLQGVAFAQVAQSLFTLITCMCFVIAQTAYNPLRWGWNKAIFKQIFSYGMKFQFISLANMLNDPVTKILLGKFGGMAFVGYYEMANRLIMQARGVIINSTQSLVPVMVNLDNDVEGVQKFYKRIFSNVLFFSMASTAAIILGGRIVSALWINSYQPVFYYTLVVLALSLLINLFTTPAYFYYMAKANLGVLITNHLILGFTNAAAAAVLGFYFGGAGVIAGWVIAIVLSTIYMLQHFNKIYGLTYGRLIFRRDVMYAIVLFVLMAFGVGNFVKSNVIITDIALLVLAFATVAIYFVKFKVKDILRSGDV</sequence>
<feature type="transmembrane region" description="Helical" evidence="6">
    <location>
        <begin position="318"/>
        <end position="341"/>
    </location>
</feature>
<feature type="transmembrane region" description="Helical" evidence="6">
    <location>
        <begin position="96"/>
        <end position="118"/>
    </location>
</feature>
<evidence type="ECO:0000256" key="4">
    <source>
        <dbReference type="ARBA" id="ARBA00022989"/>
    </source>
</evidence>
<feature type="transmembrane region" description="Helical" evidence="6">
    <location>
        <begin position="444"/>
        <end position="461"/>
    </location>
</feature>
<gene>
    <name evidence="7" type="ORF">BC343_04615</name>
</gene>
<comment type="subcellular location">
    <subcellularLocation>
        <location evidence="1">Cell membrane</location>
        <topology evidence="1">Multi-pass membrane protein</topology>
    </subcellularLocation>
</comment>
<dbReference type="Proteomes" id="UP000189739">
    <property type="component" value="Unassembled WGS sequence"/>
</dbReference>
<reference evidence="7 8" key="1">
    <citation type="submission" date="2016-07" db="EMBL/GenBank/DDBJ databases">
        <title>Genomic analysis of zinc-resistant bacterium Mucilaginibacter pedocola TBZ30.</title>
        <authorList>
            <person name="Huang J."/>
            <person name="Tang J."/>
        </authorList>
    </citation>
    <scope>NUCLEOTIDE SEQUENCE [LARGE SCALE GENOMIC DNA]</scope>
    <source>
        <strain evidence="7 8">TBZ30</strain>
    </source>
</reference>
<evidence type="ECO:0000256" key="5">
    <source>
        <dbReference type="ARBA" id="ARBA00023136"/>
    </source>
</evidence>
<dbReference type="PANTHER" id="PTHR30250:SF26">
    <property type="entry name" value="PSMA PROTEIN"/>
    <property type="match status" value="1"/>
</dbReference>
<feature type="transmembrane region" description="Helical" evidence="6">
    <location>
        <begin position="347"/>
        <end position="364"/>
    </location>
</feature>
<keyword evidence="2" id="KW-1003">Cell membrane</keyword>
<dbReference type="GO" id="GO:0005886">
    <property type="term" value="C:plasma membrane"/>
    <property type="evidence" value="ECO:0007669"/>
    <property type="project" value="UniProtKB-SubCell"/>
</dbReference>
<feature type="transmembrane region" description="Helical" evidence="6">
    <location>
        <begin position="467"/>
        <end position="486"/>
    </location>
</feature>
<accession>A0A1S9PEY8</accession>
<evidence type="ECO:0000313" key="8">
    <source>
        <dbReference type="Proteomes" id="UP000189739"/>
    </source>
</evidence>
<evidence type="ECO:0000256" key="1">
    <source>
        <dbReference type="ARBA" id="ARBA00004651"/>
    </source>
</evidence>
<dbReference type="STRING" id="1792845.BC343_04615"/>
<dbReference type="InterPro" id="IPR050833">
    <property type="entry name" value="Poly_Biosynth_Transport"/>
</dbReference>
<feature type="transmembrane region" description="Helical" evidence="6">
    <location>
        <begin position="196"/>
        <end position="216"/>
    </location>
</feature>
<keyword evidence="4 6" id="KW-1133">Transmembrane helix</keyword>